<comment type="caution">
    <text evidence="4">The sequence shown here is derived from an EMBL/GenBank/DDBJ whole genome shotgun (WGS) entry which is preliminary data.</text>
</comment>
<reference evidence="4 5" key="1">
    <citation type="journal article" date="2014" name="Genome Announc.">
        <title>Draft Genome Sequence of Kocuria palustris PEL.</title>
        <authorList>
            <person name="Sharma G."/>
            <person name="Khatri I."/>
            <person name="Subramanian S."/>
        </authorList>
    </citation>
    <scope>NUCLEOTIDE SEQUENCE [LARGE SCALE GENOMIC DNA]</scope>
    <source>
        <strain evidence="4 5">PEL</strain>
    </source>
</reference>
<feature type="domain" description="DUF3097" evidence="2">
    <location>
        <begin position="117"/>
        <end position="283"/>
    </location>
</feature>
<dbReference type="AlphaFoldDB" id="M2YHC4"/>
<dbReference type="InterPro" id="IPR053883">
    <property type="entry name" value="DUF3097_N"/>
</dbReference>
<evidence type="ECO:0000256" key="1">
    <source>
        <dbReference type="SAM" id="MobiDB-lite"/>
    </source>
</evidence>
<dbReference type="EMBL" id="ANHZ02000001">
    <property type="protein sequence ID" value="EME37904.1"/>
    <property type="molecule type" value="Genomic_DNA"/>
</dbReference>
<feature type="region of interest" description="Disordered" evidence="1">
    <location>
        <begin position="1"/>
        <end position="25"/>
    </location>
</feature>
<dbReference type="STRING" id="71999.KPaMU14_05825"/>
<gene>
    <name evidence="4" type="ORF">C884_00099</name>
</gene>
<dbReference type="Pfam" id="PF22845">
    <property type="entry name" value="DUF3097_N"/>
    <property type="match status" value="1"/>
</dbReference>
<protein>
    <recommendedName>
        <fullName evidence="6">DUF3097 domain-containing protein</fullName>
    </recommendedName>
</protein>
<organism evidence="4 5">
    <name type="scientific">Kocuria palustris PEL</name>
    <dbReference type="NCBI Taxonomy" id="1236550"/>
    <lineage>
        <taxon>Bacteria</taxon>
        <taxon>Bacillati</taxon>
        <taxon>Actinomycetota</taxon>
        <taxon>Actinomycetes</taxon>
        <taxon>Micrococcales</taxon>
        <taxon>Micrococcaceae</taxon>
        <taxon>Kocuria</taxon>
    </lineage>
</organism>
<dbReference type="Pfam" id="PF11296">
    <property type="entry name" value="DUF3097_C"/>
    <property type="match status" value="1"/>
</dbReference>
<proteinExistence type="predicted"/>
<dbReference type="RefSeq" id="WP_006213247.1">
    <property type="nucleotide sequence ID" value="NZ_ANHZ02000001.1"/>
</dbReference>
<evidence type="ECO:0008006" key="6">
    <source>
        <dbReference type="Google" id="ProtNLM"/>
    </source>
</evidence>
<accession>M2YHC4</accession>
<dbReference type="GeneID" id="93314919"/>
<feature type="domain" description="DUF3097" evidence="3">
    <location>
        <begin position="26"/>
        <end position="85"/>
    </location>
</feature>
<evidence type="ECO:0000313" key="4">
    <source>
        <dbReference type="EMBL" id="EME37904.1"/>
    </source>
</evidence>
<evidence type="ECO:0000259" key="3">
    <source>
        <dbReference type="Pfam" id="PF22845"/>
    </source>
</evidence>
<sequence length="288" mass="31196">MPPSSWGPRSLSDLSASNRPPEPRQLPVARGMVLEEFETGWVGAVVRLETIGGMRVLSLEDRRGRIRSFPLGPGFLFEGEPVIAAEPQRRSAPKAPARTRSGSVEVEGFRARTAQASRIWVEGKHDAELVAKVWGHDLAVEGIVVEPLHGVDDLAAAVAEFSPGPSRRLGILVDHLVAGSKESRIAEEAMRVPSAPGNVAVLGHPYIDIWQAVKPSAMGIRAWPEVPRGIDWKTGICRGLGWPHETPEDIGRAWSSILSRVDTYADLEPALLGRVEELIDFVTVPGSA</sequence>
<evidence type="ECO:0000313" key="5">
    <source>
        <dbReference type="Proteomes" id="UP000009877"/>
    </source>
</evidence>
<dbReference type="Proteomes" id="UP000009877">
    <property type="component" value="Unassembled WGS sequence"/>
</dbReference>
<dbReference type="InterPro" id="IPR021447">
    <property type="entry name" value="DUF3097_C"/>
</dbReference>
<keyword evidence="5" id="KW-1185">Reference proteome</keyword>
<evidence type="ECO:0000259" key="2">
    <source>
        <dbReference type="Pfam" id="PF11296"/>
    </source>
</evidence>
<name>M2YHC4_9MICC</name>